<feature type="signal peptide" evidence="1">
    <location>
        <begin position="1"/>
        <end position="18"/>
    </location>
</feature>
<comment type="caution">
    <text evidence="2">The sequence shown here is derived from an EMBL/GenBank/DDBJ whole genome shotgun (WGS) entry which is preliminary data.</text>
</comment>
<reference evidence="2 3" key="1">
    <citation type="submission" date="2020-05" db="EMBL/GenBank/DDBJ databases">
        <authorList>
            <person name="Khan S.A."/>
            <person name="Jeon C.O."/>
            <person name="Chun B.H."/>
        </authorList>
    </citation>
    <scope>NUCLEOTIDE SEQUENCE [LARGE SCALE GENOMIC DNA]</scope>
    <source>
        <strain evidence="2 3">S1162</strain>
    </source>
</reference>
<dbReference type="EMBL" id="JABFCR010000015">
    <property type="protein sequence ID" value="NNU33624.1"/>
    <property type="molecule type" value="Genomic_DNA"/>
</dbReference>
<sequence>MKLRFTSLLMLLFVTGYAQEFTDTTGKRSPARTLTSAQYQAYLKGEAGEDWRAWPK</sequence>
<keyword evidence="1" id="KW-0732">Signal</keyword>
<feature type="chain" id="PRO_5046207289" evidence="1">
    <location>
        <begin position="19"/>
        <end position="56"/>
    </location>
</feature>
<organism evidence="2 3">
    <name type="scientific">Mucilaginibacter humi</name>
    <dbReference type="NCBI Taxonomy" id="2732510"/>
    <lineage>
        <taxon>Bacteria</taxon>
        <taxon>Pseudomonadati</taxon>
        <taxon>Bacteroidota</taxon>
        <taxon>Sphingobacteriia</taxon>
        <taxon>Sphingobacteriales</taxon>
        <taxon>Sphingobacteriaceae</taxon>
        <taxon>Mucilaginibacter</taxon>
    </lineage>
</organism>
<evidence type="ECO:0000313" key="2">
    <source>
        <dbReference type="EMBL" id="NNU33624.1"/>
    </source>
</evidence>
<protein>
    <submittedName>
        <fullName evidence="2">Uncharacterized protein</fullName>
    </submittedName>
</protein>
<evidence type="ECO:0000313" key="3">
    <source>
        <dbReference type="Proteomes" id="UP000566071"/>
    </source>
</evidence>
<gene>
    <name evidence="2" type="ORF">HK413_04705</name>
</gene>
<dbReference type="Proteomes" id="UP000566071">
    <property type="component" value="Unassembled WGS sequence"/>
</dbReference>
<accession>A0ABX1W079</accession>
<keyword evidence="3" id="KW-1185">Reference proteome</keyword>
<dbReference type="RefSeq" id="WP_175269314.1">
    <property type="nucleotide sequence ID" value="NZ_JABFCR010000015.1"/>
</dbReference>
<evidence type="ECO:0000256" key="1">
    <source>
        <dbReference type="SAM" id="SignalP"/>
    </source>
</evidence>
<proteinExistence type="predicted"/>
<name>A0ABX1W079_9SPHI</name>